<accession>A0A8X6TN08</accession>
<dbReference type="EMBL" id="BMAW01014000">
    <property type="protein sequence ID" value="GFT36939.1"/>
    <property type="molecule type" value="Genomic_DNA"/>
</dbReference>
<keyword evidence="2" id="KW-1185">Reference proteome</keyword>
<dbReference type="OrthoDB" id="10442945at2759"/>
<proteinExistence type="predicted"/>
<protein>
    <submittedName>
        <fullName evidence="1">Uncharacterized protein</fullName>
    </submittedName>
</protein>
<organism evidence="1 2">
    <name type="scientific">Nephila pilipes</name>
    <name type="common">Giant wood spider</name>
    <name type="synonym">Nephila maculata</name>
    <dbReference type="NCBI Taxonomy" id="299642"/>
    <lineage>
        <taxon>Eukaryota</taxon>
        <taxon>Metazoa</taxon>
        <taxon>Ecdysozoa</taxon>
        <taxon>Arthropoda</taxon>
        <taxon>Chelicerata</taxon>
        <taxon>Arachnida</taxon>
        <taxon>Araneae</taxon>
        <taxon>Araneomorphae</taxon>
        <taxon>Entelegynae</taxon>
        <taxon>Araneoidea</taxon>
        <taxon>Nephilidae</taxon>
        <taxon>Nephila</taxon>
    </lineage>
</organism>
<comment type="caution">
    <text evidence="1">The sequence shown here is derived from an EMBL/GenBank/DDBJ whole genome shotgun (WGS) entry which is preliminary data.</text>
</comment>
<sequence>MEELFLSSETIITYTLLPSREEFLPVIDGFSENRQYGQMAIPQKFPLGKISARSRPNVRKTKISSSPQKNQHPGLIVIRHDVSSVNYFISPNHFRTLIGLGCIKGCTPTIISTGVGGKQTDSRGCGRTFPQALLVNLESLPSRNADCNPSYIFIHIDEY</sequence>
<evidence type="ECO:0000313" key="2">
    <source>
        <dbReference type="Proteomes" id="UP000887013"/>
    </source>
</evidence>
<reference evidence="1" key="1">
    <citation type="submission" date="2020-08" db="EMBL/GenBank/DDBJ databases">
        <title>Multicomponent nature underlies the extraordinary mechanical properties of spider dragline silk.</title>
        <authorList>
            <person name="Kono N."/>
            <person name="Nakamura H."/>
            <person name="Mori M."/>
            <person name="Yoshida Y."/>
            <person name="Ohtoshi R."/>
            <person name="Malay A.D."/>
            <person name="Moran D.A.P."/>
            <person name="Tomita M."/>
            <person name="Numata K."/>
            <person name="Arakawa K."/>
        </authorList>
    </citation>
    <scope>NUCLEOTIDE SEQUENCE</scope>
</reference>
<gene>
    <name evidence="1" type="ORF">NPIL_91611</name>
</gene>
<name>A0A8X6TN08_NEPPI</name>
<dbReference type="Proteomes" id="UP000887013">
    <property type="component" value="Unassembled WGS sequence"/>
</dbReference>
<dbReference type="AlphaFoldDB" id="A0A8X6TN08"/>
<evidence type="ECO:0000313" key="1">
    <source>
        <dbReference type="EMBL" id="GFT36939.1"/>
    </source>
</evidence>